<evidence type="ECO:0000256" key="1">
    <source>
        <dbReference type="SAM" id="MobiDB-lite"/>
    </source>
</evidence>
<gene>
    <name evidence="3" type="ORF">GCM10023215_33990</name>
</gene>
<sequence>MCVPSSPRGRPGPVVLCALALSLVAACTAPAPANAPATAPPEPRPGVAQSTAAAPTTPPDPAGGRADDLAVCGRGPCEVRVDGPASIPLPADAEVTEIRVEGVDADGVALVAVIPGRQVSLSCSGPCAGMRTSTSDGSSSVRLTARSGARITVNQVSVDVRSVGGGSADLELTPR</sequence>
<evidence type="ECO:0000256" key="2">
    <source>
        <dbReference type="SAM" id="SignalP"/>
    </source>
</evidence>
<evidence type="ECO:0000313" key="3">
    <source>
        <dbReference type="EMBL" id="GAA4693715.1"/>
    </source>
</evidence>
<organism evidence="3 4">
    <name type="scientific">Pseudonocardia yuanmonensis</name>
    <dbReference type="NCBI Taxonomy" id="1095914"/>
    <lineage>
        <taxon>Bacteria</taxon>
        <taxon>Bacillati</taxon>
        <taxon>Actinomycetota</taxon>
        <taxon>Actinomycetes</taxon>
        <taxon>Pseudonocardiales</taxon>
        <taxon>Pseudonocardiaceae</taxon>
        <taxon>Pseudonocardia</taxon>
    </lineage>
</organism>
<accession>A0ABP8WT35</accession>
<protein>
    <recommendedName>
        <fullName evidence="5">Lipoprotein</fullName>
    </recommendedName>
</protein>
<comment type="caution">
    <text evidence="3">The sequence shown here is derived from an EMBL/GenBank/DDBJ whole genome shotgun (WGS) entry which is preliminary data.</text>
</comment>
<feature type="region of interest" description="Disordered" evidence="1">
    <location>
        <begin position="31"/>
        <end position="69"/>
    </location>
</feature>
<proteinExistence type="predicted"/>
<evidence type="ECO:0000313" key="4">
    <source>
        <dbReference type="Proteomes" id="UP001500325"/>
    </source>
</evidence>
<feature type="signal peptide" evidence="2">
    <location>
        <begin position="1"/>
        <end position="33"/>
    </location>
</feature>
<reference evidence="4" key="1">
    <citation type="journal article" date="2019" name="Int. J. Syst. Evol. Microbiol.">
        <title>The Global Catalogue of Microorganisms (GCM) 10K type strain sequencing project: providing services to taxonomists for standard genome sequencing and annotation.</title>
        <authorList>
            <consortium name="The Broad Institute Genomics Platform"/>
            <consortium name="The Broad Institute Genome Sequencing Center for Infectious Disease"/>
            <person name="Wu L."/>
            <person name="Ma J."/>
        </authorList>
    </citation>
    <scope>NUCLEOTIDE SEQUENCE [LARGE SCALE GENOMIC DNA]</scope>
    <source>
        <strain evidence="4">JCM 18055</strain>
    </source>
</reference>
<evidence type="ECO:0008006" key="5">
    <source>
        <dbReference type="Google" id="ProtNLM"/>
    </source>
</evidence>
<dbReference type="Proteomes" id="UP001500325">
    <property type="component" value="Unassembled WGS sequence"/>
</dbReference>
<dbReference type="RefSeq" id="WP_345381513.1">
    <property type="nucleotide sequence ID" value="NZ_BAABIC010000010.1"/>
</dbReference>
<feature type="chain" id="PRO_5045825464" description="Lipoprotein" evidence="2">
    <location>
        <begin position="34"/>
        <end position="175"/>
    </location>
</feature>
<keyword evidence="4" id="KW-1185">Reference proteome</keyword>
<name>A0ABP8WT35_9PSEU</name>
<dbReference type="EMBL" id="BAABIC010000010">
    <property type="protein sequence ID" value="GAA4693715.1"/>
    <property type="molecule type" value="Genomic_DNA"/>
</dbReference>
<keyword evidence="2" id="KW-0732">Signal</keyword>